<evidence type="ECO:0000256" key="1">
    <source>
        <dbReference type="ARBA" id="ARBA00022722"/>
    </source>
</evidence>
<keyword evidence="3" id="KW-0227">DNA damage</keyword>
<dbReference type="InterPro" id="IPR014016">
    <property type="entry name" value="UvrD-like_ATP-bd"/>
</dbReference>
<dbReference type="InterPro" id="IPR011604">
    <property type="entry name" value="PDDEXK-like_dom_sf"/>
</dbReference>
<feature type="domain" description="UvrD-like helicase ATP-binding" evidence="15">
    <location>
        <begin position="12"/>
        <end position="448"/>
    </location>
</feature>
<evidence type="ECO:0000256" key="9">
    <source>
        <dbReference type="ARBA" id="ARBA00023204"/>
    </source>
</evidence>
<dbReference type="GO" id="GO:0043138">
    <property type="term" value="F:3'-5' DNA helicase activity"/>
    <property type="evidence" value="ECO:0007669"/>
    <property type="project" value="UniProtKB-EC"/>
</dbReference>
<dbReference type="STRING" id="261392.SAMN02745149_00702"/>
<evidence type="ECO:0000256" key="13">
    <source>
        <dbReference type="ARBA" id="ARBA00048988"/>
    </source>
</evidence>
<evidence type="ECO:0000256" key="11">
    <source>
        <dbReference type="ARBA" id="ARBA00034617"/>
    </source>
</evidence>
<evidence type="ECO:0000256" key="2">
    <source>
        <dbReference type="ARBA" id="ARBA00022741"/>
    </source>
</evidence>
<dbReference type="InterPro" id="IPR038726">
    <property type="entry name" value="PDDEXK_AddAB-type"/>
</dbReference>
<name>A0A1T4JPU1_TREPO</name>
<accession>A0A1T4JPU1</accession>
<dbReference type="InterPro" id="IPR011335">
    <property type="entry name" value="Restrct_endonuc-II-like"/>
</dbReference>
<evidence type="ECO:0000256" key="6">
    <source>
        <dbReference type="ARBA" id="ARBA00022839"/>
    </source>
</evidence>
<keyword evidence="18" id="KW-1185">Reference proteome</keyword>
<feature type="domain" description="UvrD-like helicase C-terminal" evidence="16">
    <location>
        <begin position="509"/>
        <end position="792"/>
    </location>
</feature>
<dbReference type="GO" id="GO:0005829">
    <property type="term" value="C:cytosol"/>
    <property type="evidence" value="ECO:0007669"/>
    <property type="project" value="TreeGrafter"/>
</dbReference>
<dbReference type="SUPFAM" id="SSF52980">
    <property type="entry name" value="Restriction endonuclease-like"/>
    <property type="match status" value="1"/>
</dbReference>
<dbReference type="InterPro" id="IPR014017">
    <property type="entry name" value="DNA_helicase_UvrD-like_C"/>
</dbReference>
<evidence type="ECO:0000256" key="10">
    <source>
        <dbReference type="ARBA" id="ARBA00023235"/>
    </source>
</evidence>
<evidence type="ECO:0000256" key="14">
    <source>
        <dbReference type="PROSITE-ProRule" id="PRU00560"/>
    </source>
</evidence>
<dbReference type="RefSeq" id="WP_078932624.1">
    <property type="nucleotide sequence ID" value="NZ_FUWG01000004.1"/>
</dbReference>
<keyword evidence="7 14" id="KW-0067">ATP-binding</keyword>
<dbReference type="PANTHER" id="PTHR11070:SF67">
    <property type="entry name" value="DNA 3'-5' HELICASE"/>
    <property type="match status" value="1"/>
</dbReference>
<dbReference type="Pfam" id="PF13361">
    <property type="entry name" value="UvrD_C"/>
    <property type="match status" value="1"/>
</dbReference>
<keyword evidence="9" id="KW-0234">DNA repair</keyword>
<keyword evidence="2 14" id="KW-0547">Nucleotide-binding</keyword>
<dbReference type="EMBL" id="FUWG01000004">
    <property type="protein sequence ID" value="SJZ32220.1"/>
    <property type="molecule type" value="Genomic_DNA"/>
</dbReference>
<dbReference type="Proteomes" id="UP000190423">
    <property type="component" value="Unassembled WGS sequence"/>
</dbReference>
<evidence type="ECO:0000313" key="18">
    <source>
        <dbReference type="Proteomes" id="UP000190423"/>
    </source>
</evidence>
<dbReference type="GeneID" id="78316015"/>
<keyword evidence="5 14" id="KW-0347">Helicase</keyword>
<evidence type="ECO:0000313" key="17">
    <source>
        <dbReference type="EMBL" id="SJZ32220.1"/>
    </source>
</evidence>
<dbReference type="PROSITE" id="PS51217">
    <property type="entry name" value="UVRD_HELICASE_CTER"/>
    <property type="match status" value="1"/>
</dbReference>
<dbReference type="InterPro" id="IPR027417">
    <property type="entry name" value="P-loop_NTPase"/>
</dbReference>
<keyword evidence="6 17" id="KW-0269">Exonuclease</keyword>
<proteinExistence type="predicted"/>
<dbReference type="Pfam" id="PF00580">
    <property type="entry name" value="UvrD-helicase"/>
    <property type="match status" value="1"/>
</dbReference>
<protein>
    <recommendedName>
        <fullName evidence="12">DNA 3'-5' helicase</fullName>
        <ecNumber evidence="12">5.6.2.4</ecNumber>
    </recommendedName>
</protein>
<dbReference type="GO" id="GO:0003677">
    <property type="term" value="F:DNA binding"/>
    <property type="evidence" value="ECO:0007669"/>
    <property type="project" value="UniProtKB-KW"/>
</dbReference>
<dbReference type="Gene3D" id="3.40.50.300">
    <property type="entry name" value="P-loop containing nucleotide triphosphate hydrolases"/>
    <property type="match status" value="4"/>
</dbReference>
<evidence type="ECO:0000256" key="12">
    <source>
        <dbReference type="ARBA" id="ARBA00034808"/>
    </source>
</evidence>
<dbReference type="PROSITE" id="PS51198">
    <property type="entry name" value="UVRD_HELICASE_ATP_BIND"/>
    <property type="match status" value="1"/>
</dbReference>
<keyword evidence="8" id="KW-0238">DNA-binding</keyword>
<feature type="binding site" evidence="14">
    <location>
        <begin position="33"/>
        <end position="40"/>
    </location>
    <ligand>
        <name>ATP</name>
        <dbReference type="ChEBI" id="CHEBI:30616"/>
    </ligand>
</feature>
<evidence type="ECO:0000256" key="5">
    <source>
        <dbReference type="ARBA" id="ARBA00022806"/>
    </source>
</evidence>
<dbReference type="GO" id="GO:0000725">
    <property type="term" value="P:recombinational repair"/>
    <property type="evidence" value="ECO:0007669"/>
    <property type="project" value="TreeGrafter"/>
</dbReference>
<dbReference type="Pfam" id="PF12705">
    <property type="entry name" value="PDDEXK_1"/>
    <property type="match status" value="1"/>
</dbReference>
<keyword evidence="4 14" id="KW-0378">Hydrolase</keyword>
<comment type="catalytic activity">
    <reaction evidence="11">
        <text>Couples ATP hydrolysis with the unwinding of duplex DNA by translocating in the 3'-5' direction.</text>
        <dbReference type="EC" id="5.6.2.4"/>
    </reaction>
</comment>
<dbReference type="SUPFAM" id="SSF52540">
    <property type="entry name" value="P-loop containing nucleoside triphosphate hydrolases"/>
    <property type="match status" value="1"/>
</dbReference>
<comment type="catalytic activity">
    <reaction evidence="13">
        <text>ATP + H2O = ADP + phosphate + H(+)</text>
        <dbReference type="Rhea" id="RHEA:13065"/>
        <dbReference type="ChEBI" id="CHEBI:15377"/>
        <dbReference type="ChEBI" id="CHEBI:15378"/>
        <dbReference type="ChEBI" id="CHEBI:30616"/>
        <dbReference type="ChEBI" id="CHEBI:43474"/>
        <dbReference type="ChEBI" id="CHEBI:456216"/>
        <dbReference type="EC" id="5.6.2.4"/>
    </reaction>
</comment>
<evidence type="ECO:0000259" key="16">
    <source>
        <dbReference type="PROSITE" id="PS51217"/>
    </source>
</evidence>
<organism evidence="17 18">
    <name type="scientific">Treponema porcinum</name>
    <dbReference type="NCBI Taxonomy" id="261392"/>
    <lineage>
        <taxon>Bacteria</taxon>
        <taxon>Pseudomonadati</taxon>
        <taxon>Spirochaetota</taxon>
        <taxon>Spirochaetia</taxon>
        <taxon>Spirochaetales</taxon>
        <taxon>Treponemataceae</taxon>
        <taxon>Treponema</taxon>
    </lineage>
</organism>
<dbReference type="PANTHER" id="PTHR11070">
    <property type="entry name" value="UVRD / RECB / PCRA DNA HELICASE FAMILY MEMBER"/>
    <property type="match status" value="1"/>
</dbReference>
<dbReference type="GO" id="GO:0004527">
    <property type="term" value="F:exonuclease activity"/>
    <property type="evidence" value="ECO:0007669"/>
    <property type="project" value="UniProtKB-KW"/>
</dbReference>
<dbReference type="GO" id="GO:0005524">
    <property type="term" value="F:ATP binding"/>
    <property type="evidence" value="ECO:0007669"/>
    <property type="project" value="UniProtKB-UniRule"/>
</dbReference>
<dbReference type="InterPro" id="IPR000212">
    <property type="entry name" value="DNA_helicase_UvrD/REP"/>
</dbReference>
<evidence type="ECO:0000256" key="4">
    <source>
        <dbReference type="ARBA" id="ARBA00022801"/>
    </source>
</evidence>
<evidence type="ECO:0000259" key="15">
    <source>
        <dbReference type="PROSITE" id="PS51198"/>
    </source>
</evidence>
<dbReference type="Gene3D" id="3.90.320.10">
    <property type="match status" value="1"/>
</dbReference>
<reference evidence="17 18" key="1">
    <citation type="submission" date="2017-02" db="EMBL/GenBank/DDBJ databases">
        <authorList>
            <person name="Peterson S.W."/>
        </authorList>
    </citation>
    <scope>NUCLEOTIDE SEQUENCE [LARGE SCALE GENOMIC DNA]</scope>
    <source>
        <strain evidence="17 18">ATCC BAA-908</strain>
    </source>
</reference>
<evidence type="ECO:0000256" key="7">
    <source>
        <dbReference type="ARBA" id="ARBA00022840"/>
    </source>
</evidence>
<sequence>MKDEMNKAQSGERTFDENQKKAITVSRNAVVSAGAGSGKTTVLAERFSYLVTEKHYNADQILTLTFTKKATVEMSDRIYKVLKKKAPEQAAQFFKSNIKTLDSYCNSVAKTGAHLYGISPDFTQDDETISEQVYNMALPFILEHRDNFAVKTLVKTDSFDKIAKELFVQPVLENSTISSPVDFDACIQKQHEEILCAWKKNAAHADKTVNALLNSFNQFDGNRDTQTYRTLYAALGKPEAFPEVPLLSAEDIQKSDSAKIERYALFINRLEKLPLPRGKGVEEIKDCLNELRVVSPVLISLVNYVSGFYITKELIPLLQEFQEKVNGLKRATGVLTFRDVSSLALCILRDHPDLRKIEKEKYKAIMIDEFQDNNAIQRDMLFLLAERPERMETGVPSVEELCPDKLFFVGDEKQSIYKFRGADVSVFRALSNDFSDGNLSMATNYRSHQSLIAAFNTIFGGCAFPPEHGKNAARSGEQAEGTEKQPAVFYTTKDVSEGRPVPEYEAVYSEVTLSKSAQEEAETLGMAEKLYTPHIHLALYDKNQEASDGFLTEEEAEAKWTAEKIHQLITEGADGGKPVKPGDIAILLKSYSLQPMYERMLLNHGIPYNTETVTGFFSDGPVNDIFAFLRLCVYEEDSLSYAQILRSPMVNLSSEETNAIITLSLPPFSDDSAVQSVLEEEAFNRYLRAGIFFNELKSFSRNEPLTKTVTKLWYESGYCYETMWNQTVSMYGKMYDLIFELARQSEEQNMSLASFVDSVRTYQNQAEKLEGMDIPLEQADGVHILSIHKSKGLEYPVVFICATHKGSMRDRNANAVYSSKEYGITVNTPPSAAFPDSKSNYFYQKTADLEKARRYAELRRLVYVALTRAKDQLYITNGKYSYTENATEKYSPGGNGALESIYNVLEPVINFYLSEEYKGAKPFSVEYIPPMERTFESTAQKRKNSGAEKQKLIAELNANGTYKNAETVEKDDVPRLYLSPSHLYGADDETFIQGRKVTTANTAAAPENVPYPEINRIIEESIPAAAKENSGTGDDFISREPRFSPADFGTIAHTYLEAAVKQTEPVVSNTAIAGIADNKKNLKTVLEICTEMAEAFKKSPLGKEASCSTWHKAEYQFKSRIGKKIVRGTIDLVFKSADGSYTIVDYKTNQTMNPELYYVQLACYRQAVQEMLAVPDDVKIRCVLYYLRYHKEIDITEECCRTDIEKSISSFEN</sequence>
<evidence type="ECO:0000256" key="3">
    <source>
        <dbReference type="ARBA" id="ARBA00022763"/>
    </source>
</evidence>
<dbReference type="EC" id="5.6.2.4" evidence="12"/>
<dbReference type="OrthoDB" id="9810135at2"/>
<keyword evidence="10" id="KW-0413">Isomerase</keyword>
<gene>
    <name evidence="17" type="ORF">SAMN02745149_00702</name>
</gene>
<evidence type="ECO:0000256" key="8">
    <source>
        <dbReference type="ARBA" id="ARBA00023125"/>
    </source>
</evidence>
<keyword evidence="1" id="KW-0540">Nuclease</keyword>
<dbReference type="AlphaFoldDB" id="A0A1T4JPU1"/>